<evidence type="ECO:0000256" key="1">
    <source>
        <dbReference type="ARBA" id="ARBA00004141"/>
    </source>
</evidence>
<feature type="transmembrane region" description="Helical" evidence="7">
    <location>
        <begin position="330"/>
        <end position="350"/>
    </location>
</feature>
<dbReference type="AlphaFoldDB" id="A0A2G8LJX2"/>
<proteinExistence type="inferred from homology"/>
<evidence type="ECO:0000256" key="5">
    <source>
        <dbReference type="ARBA" id="ARBA00023136"/>
    </source>
</evidence>
<dbReference type="Proteomes" id="UP000230750">
    <property type="component" value="Unassembled WGS sequence"/>
</dbReference>
<evidence type="ECO:0000259" key="8">
    <source>
        <dbReference type="PROSITE" id="PS50156"/>
    </source>
</evidence>
<keyword evidence="4 7" id="KW-1133">Transmembrane helix</keyword>
<dbReference type="PANTHER" id="PTHR10796:SF92">
    <property type="entry name" value="PATCHED-RELATED, ISOFORM A"/>
    <property type="match status" value="1"/>
</dbReference>
<keyword evidence="10" id="KW-1185">Reference proteome</keyword>
<evidence type="ECO:0000313" key="9">
    <source>
        <dbReference type="EMBL" id="PIK60512.1"/>
    </source>
</evidence>
<dbReference type="PROSITE" id="PS50156">
    <property type="entry name" value="SSD"/>
    <property type="match status" value="1"/>
</dbReference>
<evidence type="ECO:0000256" key="4">
    <source>
        <dbReference type="ARBA" id="ARBA00022989"/>
    </source>
</evidence>
<keyword evidence="5 7" id="KW-0472">Membrane</keyword>
<feature type="transmembrane region" description="Helical" evidence="7">
    <location>
        <begin position="262"/>
        <end position="288"/>
    </location>
</feature>
<comment type="similarity">
    <text evidence="2">Belongs to the patched family.</text>
</comment>
<comment type="caution">
    <text evidence="9">The sequence shown here is derived from an EMBL/GenBank/DDBJ whole genome shotgun (WGS) entry which is preliminary data.</text>
</comment>
<comment type="subcellular location">
    <subcellularLocation>
        <location evidence="1">Membrane</location>
        <topology evidence="1">Multi-pass membrane protein</topology>
    </subcellularLocation>
</comment>
<evidence type="ECO:0000256" key="2">
    <source>
        <dbReference type="ARBA" id="ARBA00005585"/>
    </source>
</evidence>
<dbReference type="OrthoDB" id="6510177at2759"/>
<name>A0A2G8LJX2_STIJA</name>
<evidence type="ECO:0000256" key="3">
    <source>
        <dbReference type="ARBA" id="ARBA00022692"/>
    </source>
</evidence>
<dbReference type="Pfam" id="PF02460">
    <property type="entry name" value="Patched"/>
    <property type="match status" value="1"/>
</dbReference>
<dbReference type="PANTHER" id="PTHR10796">
    <property type="entry name" value="PATCHED-RELATED"/>
    <property type="match status" value="1"/>
</dbReference>
<evidence type="ECO:0000256" key="6">
    <source>
        <dbReference type="ARBA" id="ARBA00023180"/>
    </source>
</evidence>
<keyword evidence="3 7" id="KW-0812">Transmembrane</keyword>
<dbReference type="InterPro" id="IPR051697">
    <property type="entry name" value="Patched_domain-protein"/>
</dbReference>
<sequence length="429" mass="47869">MEFRCVESALKIVFRAYSRLISRFPVPLILLFTLLSIGLGFGIYFMNFESNTEELFSPINSRAKIDRVTVNELFPVDDRNTLPNRLIYFSHRRISVIVTCKDGGNILRKEYVQALLDVDESIRSAFIYSAQNATYFDHTIVCIQWKSQCFPNPVILYYNSVGLDNNDTSVAPVPYPDLTLPDGSVANIEPYFGEVQVQNGEIISASAFSMNYFLQDSPAFANALSKEWETYVMAVIADLDSDSIIDVYGFHSESLDESQRDLALSAIVYVVASFGILVTFAIVSCIMIRDYRQSKPWLGVMGVISATLALVSAVGLLCYCGVPFNQVTISMPFIILGIYFPPWGGGGAGGRTRNKKSCHKNHAVELFMVDHLLMNYYHNCTFFSEAPPNPTPPLPCHPLNLPSPATNSPPHYRSRPEYSLISGVTFSLV</sequence>
<accession>A0A2G8LJX2</accession>
<feature type="transmembrane region" description="Helical" evidence="7">
    <location>
        <begin position="300"/>
        <end position="324"/>
    </location>
</feature>
<dbReference type="EMBL" id="MRZV01000054">
    <property type="protein sequence ID" value="PIK60512.1"/>
    <property type="molecule type" value="Genomic_DNA"/>
</dbReference>
<dbReference type="STRING" id="307972.A0A2G8LJX2"/>
<feature type="transmembrane region" description="Helical" evidence="7">
    <location>
        <begin position="24"/>
        <end position="46"/>
    </location>
</feature>
<dbReference type="SUPFAM" id="SSF82866">
    <property type="entry name" value="Multidrug efflux transporter AcrB transmembrane domain"/>
    <property type="match status" value="1"/>
</dbReference>
<protein>
    <recommendedName>
        <fullName evidence="8">SSD domain-containing protein</fullName>
    </recommendedName>
</protein>
<organism evidence="9 10">
    <name type="scientific">Stichopus japonicus</name>
    <name type="common">Sea cucumber</name>
    <dbReference type="NCBI Taxonomy" id="307972"/>
    <lineage>
        <taxon>Eukaryota</taxon>
        <taxon>Metazoa</taxon>
        <taxon>Echinodermata</taxon>
        <taxon>Eleutherozoa</taxon>
        <taxon>Echinozoa</taxon>
        <taxon>Holothuroidea</taxon>
        <taxon>Aspidochirotacea</taxon>
        <taxon>Aspidochirotida</taxon>
        <taxon>Stichopodidae</taxon>
        <taxon>Apostichopus</taxon>
    </lineage>
</organism>
<dbReference type="InterPro" id="IPR000731">
    <property type="entry name" value="SSD"/>
</dbReference>
<keyword evidence="6" id="KW-0325">Glycoprotein</keyword>
<dbReference type="InterPro" id="IPR003392">
    <property type="entry name" value="PTHD_SSD"/>
</dbReference>
<dbReference type="Gene3D" id="1.20.1640.10">
    <property type="entry name" value="Multidrug efflux transporter AcrB transmembrane domain"/>
    <property type="match status" value="1"/>
</dbReference>
<evidence type="ECO:0000313" key="10">
    <source>
        <dbReference type="Proteomes" id="UP000230750"/>
    </source>
</evidence>
<gene>
    <name evidence="9" type="ORF">BSL78_02539</name>
</gene>
<reference evidence="9 10" key="1">
    <citation type="journal article" date="2017" name="PLoS Biol.">
        <title>The sea cucumber genome provides insights into morphological evolution and visceral regeneration.</title>
        <authorList>
            <person name="Zhang X."/>
            <person name="Sun L."/>
            <person name="Yuan J."/>
            <person name="Sun Y."/>
            <person name="Gao Y."/>
            <person name="Zhang L."/>
            <person name="Li S."/>
            <person name="Dai H."/>
            <person name="Hamel J.F."/>
            <person name="Liu C."/>
            <person name="Yu Y."/>
            <person name="Liu S."/>
            <person name="Lin W."/>
            <person name="Guo K."/>
            <person name="Jin S."/>
            <person name="Xu P."/>
            <person name="Storey K.B."/>
            <person name="Huan P."/>
            <person name="Zhang T."/>
            <person name="Zhou Y."/>
            <person name="Zhang J."/>
            <person name="Lin C."/>
            <person name="Li X."/>
            <person name="Xing L."/>
            <person name="Huo D."/>
            <person name="Sun M."/>
            <person name="Wang L."/>
            <person name="Mercier A."/>
            <person name="Li F."/>
            <person name="Yang H."/>
            <person name="Xiang J."/>
        </authorList>
    </citation>
    <scope>NUCLEOTIDE SEQUENCE [LARGE SCALE GENOMIC DNA]</scope>
    <source>
        <strain evidence="9">Shaxun</strain>
        <tissue evidence="9">Muscle</tissue>
    </source>
</reference>
<evidence type="ECO:0000256" key="7">
    <source>
        <dbReference type="SAM" id="Phobius"/>
    </source>
</evidence>
<feature type="domain" description="SSD" evidence="8">
    <location>
        <begin position="266"/>
        <end position="338"/>
    </location>
</feature>
<dbReference type="GO" id="GO:0016020">
    <property type="term" value="C:membrane"/>
    <property type="evidence" value="ECO:0007669"/>
    <property type="project" value="UniProtKB-SubCell"/>
</dbReference>